<evidence type="ECO:0000256" key="6">
    <source>
        <dbReference type="ARBA" id="ARBA00023163"/>
    </source>
</evidence>
<dbReference type="EC" id="2.7.7.6" evidence="2"/>
<sequence length="362" mass="40654">MEEARAAMRLELQNKVIEHQKDMKKVVDMIKVKDDYTDEEQPNVHASIVCSATVPPSMVHDGVTKVLDIYTEKVSSREDIEQLRVMVDSLQVALNRARNALSCTHQHLDSCYLYFSVLCALDSYCCGKVVVYNLYLLLLVIVPIYMVFRGLKLLGSLPLRVSGDLVYKATISGHARGDSESFWPYPSEYRLPTSLVEYETDEIAMEYLEVVNQSARTSCIRLYRQKRNNCGRNKGKRNKGKANTAGTRAGVSQVLNRLTYASTLSHLRRLNSPIGPEGKLAKPRQLYNSQWGMMCPAETLEGQACGLVKNLALMVYITLGSATNPILEFLEWSTENCWNSPKSRSLDEDIGTAEKTCSSSML</sequence>
<dbReference type="Gene3D" id="3.90.1100.10">
    <property type="match status" value="1"/>
</dbReference>
<dbReference type="EMBL" id="JACGCM010002198">
    <property type="protein sequence ID" value="KAF6143684.1"/>
    <property type="molecule type" value="Genomic_DNA"/>
</dbReference>
<evidence type="ECO:0000256" key="5">
    <source>
        <dbReference type="ARBA" id="ARBA00022695"/>
    </source>
</evidence>
<accession>A0A7J7LMG5</accession>
<keyword evidence="6" id="KW-0804">Transcription</keyword>
<keyword evidence="3" id="KW-0240">DNA-directed RNA polymerase</keyword>
<dbReference type="AlphaFoldDB" id="A0A7J7LMG5"/>
<dbReference type="InterPro" id="IPR007645">
    <property type="entry name" value="RNA_pol_Rpb2_3"/>
</dbReference>
<gene>
    <name evidence="10" type="ORF">GIB67_021694</name>
</gene>
<evidence type="ECO:0000256" key="4">
    <source>
        <dbReference type="ARBA" id="ARBA00022679"/>
    </source>
</evidence>
<proteinExistence type="inferred from homology"/>
<organism evidence="10 11">
    <name type="scientific">Kingdonia uniflora</name>
    <dbReference type="NCBI Taxonomy" id="39325"/>
    <lineage>
        <taxon>Eukaryota</taxon>
        <taxon>Viridiplantae</taxon>
        <taxon>Streptophyta</taxon>
        <taxon>Embryophyta</taxon>
        <taxon>Tracheophyta</taxon>
        <taxon>Spermatophyta</taxon>
        <taxon>Magnoliopsida</taxon>
        <taxon>Ranunculales</taxon>
        <taxon>Circaeasteraceae</taxon>
        <taxon>Kingdonia</taxon>
    </lineage>
</organism>
<dbReference type="GO" id="GO:0032549">
    <property type="term" value="F:ribonucleoside binding"/>
    <property type="evidence" value="ECO:0007669"/>
    <property type="project" value="InterPro"/>
</dbReference>
<comment type="similarity">
    <text evidence="1 7">Belongs to the RNA polymerase beta chain family.</text>
</comment>
<dbReference type="GO" id="GO:0006351">
    <property type="term" value="P:DNA-templated transcription"/>
    <property type="evidence" value="ECO:0007669"/>
    <property type="project" value="InterPro"/>
</dbReference>
<keyword evidence="5" id="KW-0548">Nucleotidyltransferase</keyword>
<keyword evidence="11" id="KW-1185">Reference proteome</keyword>
<name>A0A7J7LMG5_9MAGN</name>
<evidence type="ECO:0000256" key="1">
    <source>
        <dbReference type="ARBA" id="ARBA00006835"/>
    </source>
</evidence>
<evidence type="ECO:0000256" key="2">
    <source>
        <dbReference type="ARBA" id="ARBA00012418"/>
    </source>
</evidence>
<comment type="caution">
    <text evidence="10">The sequence shown here is derived from an EMBL/GenBank/DDBJ whole genome shotgun (WGS) entry which is preliminary data.</text>
</comment>
<dbReference type="GO" id="GO:0000428">
    <property type="term" value="C:DNA-directed RNA polymerase complex"/>
    <property type="evidence" value="ECO:0007669"/>
    <property type="project" value="UniProtKB-KW"/>
</dbReference>
<dbReference type="PANTHER" id="PTHR20856">
    <property type="entry name" value="DNA-DIRECTED RNA POLYMERASE I SUBUNIT 2"/>
    <property type="match status" value="1"/>
</dbReference>
<dbReference type="GO" id="GO:0003899">
    <property type="term" value="F:DNA-directed RNA polymerase activity"/>
    <property type="evidence" value="ECO:0007669"/>
    <property type="project" value="UniProtKB-EC"/>
</dbReference>
<keyword evidence="8" id="KW-1133">Transmembrane helix</keyword>
<feature type="domain" description="RNA polymerase Rpb2" evidence="9">
    <location>
        <begin position="253"/>
        <end position="317"/>
    </location>
</feature>
<feature type="transmembrane region" description="Helical" evidence="8">
    <location>
        <begin position="129"/>
        <end position="148"/>
    </location>
</feature>
<dbReference type="GO" id="GO:0003677">
    <property type="term" value="F:DNA binding"/>
    <property type="evidence" value="ECO:0007669"/>
    <property type="project" value="InterPro"/>
</dbReference>
<keyword evidence="8" id="KW-0812">Transmembrane</keyword>
<protein>
    <recommendedName>
        <fullName evidence="2">DNA-directed RNA polymerase</fullName>
        <ecNumber evidence="2">2.7.7.6</ecNumber>
    </recommendedName>
</protein>
<dbReference type="OrthoDB" id="1533630at2759"/>
<evidence type="ECO:0000313" key="11">
    <source>
        <dbReference type="Proteomes" id="UP000541444"/>
    </source>
</evidence>
<reference evidence="10 11" key="1">
    <citation type="journal article" date="2020" name="IScience">
        <title>Genome Sequencing of the Endangered Kingdonia uniflora (Circaeasteraceae, Ranunculales) Reveals Potential Mechanisms of Evolutionary Specialization.</title>
        <authorList>
            <person name="Sun Y."/>
            <person name="Deng T."/>
            <person name="Zhang A."/>
            <person name="Moore M.J."/>
            <person name="Landis J.B."/>
            <person name="Lin N."/>
            <person name="Zhang H."/>
            <person name="Zhang X."/>
            <person name="Huang J."/>
            <person name="Zhang X."/>
            <person name="Sun H."/>
            <person name="Wang H."/>
        </authorList>
    </citation>
    <scope>NUCLEOTIDE SEQUENCE [LARGE SCALE GENOMIC DNA]</scope>
    <source>
        <strain evidence="10">TB1705</strain>
        <tissue evidence="10">Leaf</tissue>
    </source>
</reference>
<evidence type="ECO:0000259" key="9">
    <source>
        <dbReference type="Pfam" id="PF04565"/>
    </source>
</evidence>
<dbReference type="Pfam" id="PF04565">
    <property type="entry name" value="RNA_pol_Rpb2_3"/>
    <property type="match status" value="1"/>
</dbReference>
<evidence type="ECO:0000256" key="3">
    <source>
        <dbReference type="ARBA" id="ARBA00022478"/>
    </source>
</evidence>
<keyword evidence="4" id="KW-0808">Transferase</keyword>
<dbReference type="InterPro" id="IPR015712">
    <property type="entry name" value="DNA-dir_RNA_pol_su2"/>
</dbReference>
<evidence type="ECO:0000256" key="8">
    <source>
        <dbReference type="SAM" id="Phobius"/>
    </source>
</evidence>
<keyword evidence="8" id="KW-0472">Membrane</keyword>
<evidence type="ECO:0000313" key="10">
    <source>
        <dbReference type="EMBL" id="KAF6143684.1"/>
    </source>
</evidence>
<dbReference type="Proteomes" id="UP000541444">
    <property type="component" value="Unassembled WGS sequence"/>
</dbReference>
<evidence type="ECO:0000256" key="7">
    <source>
        <dbReference type="RuleBase" id="RU000434"/>
    </source>
</evidence>
<dbReference type="SUPFAM" id="SSF64484">
    <property type="entry name" value="beta and beta-prime subunits of DNA dependent RNA-polymerase"/>
    <property type="match status" value="1"/>
</dbReference>